<dbReference type="AlphaFoldDB" id="A0A3P7P0B0"/>
<gene>
    <name evidence="1" type="ORF">DILT_LOCUS16869</name>
</gene>
<reference evidence="1 2" key="1">
    <citation type="submission" date="2018-11" db="EMBL/GenBank/DDBJ databases">
        <authorList>
            <consortium name="Pathogen Informatics"/>
        </authorList>
    </citation>
    <scope>NUCLEOTIDE SEQUENCE [LARGE SCALE GENOMIC DNA]</scope>
</reference>
<dbReference type="EMBL" id="UYRU01087719">
    <property type="protein sequence ID" value="VDN35791.1"/>
    <property type="molecule type" value="Genomic_DNA"/>
</dbReference>
<name>A0A3P7P0B0_DIBLA</name>
<sequence>MEVLVNEQVVDILPHVPRKELTLRRVLEYFSGCSLQEYDHDALCTLNESSSRPPALKRTEL</sequence>
<evidence type="ECO:0000313" key="1">
    <source>
        <dbReference type="EMBL" id="VDN35791.1"/>
    </source>
</evidence>
<proteinExistence type="predicted"/>
<keyword evidence="2" id="KW-1185">Reference proteome</keyword>
<evidence type="ECO:0000313" key="2">
    <source>
        <dbReference type="Proteomes" id="UP000281553"/>
    </source>
</evidence>
<dbReference type="Proteomes" id="UP000281553">
    <property type="component" value="Unassembled WGS sequence"/>
</dbReference>
<protein>
    <submittedName>
        <fullName evidence="1">Uncharacterized protein</fullName>
    </submittedName>
</protein>
<accession>A0A3P7P0B0</accession>
<organism evidence="1 2">
    <name type="scientific">Dibothriocephalus latus</name>
    <name type="common">Fish tapeworm</name>
    <name type="synonym">Diphyllobothrium latum</name>
    <dbReference type="NCBI Taxonomy" id="60516"/>
    <lineage>
        <taxon>Eukaryota</taxon>
        <taxon>Metazoa</taxon>
        <taxon>Spiralia</taxon>
        <taxon>Lophotrochozoa</taxon>
        <taxon>Platyhelminthes</taxon>
        <taxon>Cestoda</taxon>
        <taxon>Eucestoda</taxon>
        <taxon>Diphyllobothriidea</taxon>
        <taxon>Diphyllobothriidae</taxon>
        <taxon>Dibothriocephalus</taxon>
    </lineage>
</organism>